<dbReference type="InterPro" id="IPR001179">
    <property type="entry name" value="PPIase_FKBP_dom"/>
</dbReference>
<evidence type="ECO:0000256" key="5">
    <source>
        <dbReference type="ARBA" id="ARBA00023110"/>
    </source>
</evidence>
<evidence type="ECO:0000313" key="11">
    <source>
        <dbReference type="EMBL" id="KNC85209.1"/>
    </source>
</evidence>
<dbReference type="GO" id="GO:0003755">
    <property type="term" value="F:peptidyl-prolyl cis-trans isomerase activity"/>
    <property type="evidence" value="ECO:0007669"/>
    <property type="project" value="UniProtKB-KW"/>
</dbReference>
<name>A0A0L0G8H6_9EUKA</name>
<comment type="similarity">
    <text evidence="2">Belongs to the FKBP-type PPIase family.</text>
</comment>
<dbReference type="InterPro" id="IPR044609">
    <property type="entry name" value="FKBP2/11"/>
</dbReference>
<dbReference type="InterPro" id="IPR000774">
    <property type="entry name" value="PPIase_FKBP_N"/>
</dbReference>
<evidence type="ECO:0000256" key="3">
    <source>
        <dbReference type="ARBA" id="ARBA00013194"/>
    </source>
</evidence>
<keyword evidence="12" id="KW-1185">Reference proteome</keyword>
<reference evidence="11 12" key="1">
    <citation type="submission" date="2011-02" db="EMBL/GenBank/DDBJ databases">
        <title>The Genome Sequence of Sphaeroforma arctica JP610.</title>
        <authorList>
            <consortium name="The Broad Institute Genome Sequencing Platform"/>
            <person name="Russ C."/>
            <person name="Cuomo C."/>
            <person name="Young S.K."/>
            <person name="Zeng Q."/>
            <person name="Gargeya S."/>
            <person name="Alvarado L."/>
            <person name="Berlin A."/>
            <person name="Chapman S.B."/>
            <person name="Chen Z."/>
            <person name="Freedman E."/>
            <person name="Gellesch M."/>
            <person name="Goldberg J."/>
            <person name="Griggs A."/>
            <person name="Gujja S."/>
            <person name="Heilman E."/>
            <person name="Heiman D."/>
            <person name="Howarth C."/>
            <person name="Mehta T."/>
            <person name="Neiman D."/>
            <person name="Pearson M."/>
            <person name="Roberts A."/>
            <person name="Saif S."/>
            <person name="Shea T."/>
            <person name="Shenoy N."/>
            <person name="Sisk P."/>
            <person name="Stolte C."/>
            <person name="Sykes S."/>
            <person name="White J."/>
            <person name="Yandava C."/>
            <person name="Burger G."/>
            <person name="Gray M.W."/>
            <person name="Holland P.W.H."/>
            <person name="King N."/>
            <person name="Lang F.B.F."/>
            <person name="Roger A.J."/>
            <person name="Ruiz-Trillo I."/>
            <person name="Haas B."/>
            <person name="Nusbaum C."/>
            <person name="Birren B."/>
        </authorList>
    </citation>
    <scope>NUCLEOTIDE SEQUENCE [LARGE SCALE GENOMIC DNA]</scope>
    <source>
        <strain evidence="11 12">JP610</strain>
    </source>
</reference>
<dbReference type="RefSeq" id="XP_014159111.1">
    <property type="nucleotide sequence ID" value="XM_014303636.1"/>
</dbReference>
<evidence type="ECO:0000256" key="2">
    <source>
        <dbReference type="ARBA" id="ARBA00006577"/>
    </source>
</evidence>
<evidence type="ECO:0000256" key="7">
    <source>
        <dbReference type="PROSITE-ProRule" id="PRU00277"/>
    </source>
</evidence>
<evidence type="ECO:0000256" key="4">
    <source>
        <dbReference type="ARBA" id="ARBA00022729"/>
    </source>
</evidence>
<evidence type="ECO:0000256" key="1">
    <source>
        <dbReference type="ARBA" id="ARBA00000971"/>
    </source>
</evidence>
<protein>
    <recommendedName>
        <fullName evidence="3 7">peptidylprolyl isomerase</fullName>
        <ecNumber evidence="3 7">5.2.1.8</ecNumber>
    </recommendedName>
</protein>
<dbReference type="PANTHER" id="PTHR45779">
    <property type="entry name" value="PEPTIDYLPROLYL ISOMERASE"/>
    <property type="match status" value="1"/>
</dbReference>
<feature type="signal peptide" evidence="9">
    <location>
        <begin position="1"/>
        <end position="20"/>
    </location>
</feature>
<keyword evidence="6 7" id="KW-0413">Isomerase</keyword>
<proteinExistence type="inferred from homology"/>
<dbReference type="GeneID" id="25903091"/>
<dbReference type="EMBL" id="KQ241714">
    <property type="protein sequence ID" value="KNC85209.1"/>
    <property type="molecule type" value="Genomic_DNA"/>
</dbReference>
<dbReference type="GO" id="GO:0005783">
    <property type="term" value="C:endoplasmic reticulum"/>
    <property type="evidence" value="ECO:0007669"/>
    <property type="project" value="TreeGrafter"/>
</dbReference>
<dbReference type="Pfam" id="PF00254">
    <property type="entry name" value="FKBP_C"/>
    <property type="match status" value="1"/>
</dbReference>
<evidence type="ECO:0000256" key="6">
    <source>
        <dbReference type="ARBA" id="ARBA00023235"/>
    </source>
</evidence>
<keyword evidence="4 9" id="KW-0732">Signal</keyword>
<dbReference type="Gene3D" id="3.10.50.40">
    <property type="match status" value="1"/>
</dbReference>
<comment type="catalytic activity">
    <reaction evidence="1 7">
        <text>[protein]-peptidylproline (omega=180) = [protein]-peptidylproline (omega=0)</text>
        <dbReference type="Rhea" id="RHEA:16237"/>
        <dbReference type="Rhea" id="RHEA-COMP:10747"/>
        <dbReference type="Rhea" id="RHEA-COMP:10748"/>
        <dbReference type="ChEBI" id="CHEBI:83833"/>
        <dbReference type="ChEBI" id="CHEBI:83834"/>
        <dbReference type="EC" id="5.2.1.8"/>
    </reaction>
</comment>
<dbReference type="SUPFAM" id="SSF54534">
    <property type="entry name" value="FKBP-like"/>
    <property type="match status" value="1"/>
</dbReference>
<feature type="domain" description="PPIase FKBP-type" evidence="10">
    <location>
        <begin position="63"/>
        <end position="149"/>
    </location>
</feature>
<feature type="chain" id="PRO_5005539288" description="peptidylprolyl isomerase" evidence="9">
    <location>
        <begin position="21"/>
        <end position="243"/>
    </location>
</feature>
<dbReference type="PROSITE" id="PS50059">
    <property type="entry name" value="FKBP_PPIASE"/>
    <property type="match status" value="1"/>
</dbReference>
<dbReference type="InterPro" id="IPR046357">
    <property type="entry name" value="PPIase_dom_sf"/>
</dbReference>
<dbReference type="GO" id="GO:0006457">
    <property type="term" value="P:protein folding"/>
    <property type="evidence" value="ECO:0007669"/>
    <property type="project" value="InterPro"/>
</dbReference>
<gene>
    <name evidence="11" type="ORF">SARC_02587</name>
</gene>
<dbReference type="PANTHER" id="PTHR45779:SF7">
    <property type="entry name" value="PEPTIDYLPROLYL ISOMERASE"/>
    <property type="match status" value="1"/>
</dbReference>
<evidence type="ECO:0000259" key="10">
    <source>
        <dbReference type="PROSITE" id="PS50059"/>
    </source>
</evidence>
<dbReference type="eggNOG" id="KOG0543">
    <property type="taxonomic scope" value="Eukaryota"/>
</dbReference>
<dbReference type="Pfam" id="PF01346">
    <property type="entry name" value="FKBP_N"/>
    <property type="match status" value="1"/>
</dbReference>
<evidence type="ECO:0000256" key="9">
    <source>
        <dbReference type="SAM" id="SignalP"/>
    </source>
</evidence>
<sequence length="243" mass="26473">MIFVNFVLAVLAICSSSVLAGPKEDGIAFLEANKAQEGVIELNSGLQYKVLNKGSGLHHPTVSSPCMCHYHGTLIDGTVFDSSVDRGTPIKFAPNQVIAGWTEAMQLMVEGDKFELYIPSELAYGERGSGAKIPGGAALVFTIEMLEILGDKVDAWKCNVVTKEHCTDRENTYIDKMSAKGIDDNQKELERVTKINKGKLKPELKNWNSVRIKILEGLATPKSENEAVDVAESVDSEGTKDEL</sequence>
<evidence type="ECO:0000313" key="12">
    <source>
        <dbReference type="Proteomes" id="UP000054560"/>
    </source>
</evidence>
<dbReference type="Proteomes" id="UP000054560">
    <property type="component" value="Unassembled WGS sequence"/>
</dbReference>
<organism evidence="11 12">
    <name type="scientific">Sphaeroforma arctica JP610</name>
    <dbReference type="NCBI Taxonomy" id="667725"/>
    <lineage>
        <taxon>Eukaryota</taxon>
        <taxon>Ichthyosporea</taxon>
        <taxon>Ichthyophonida</taxon>
        <taxon>Sphaeroforma</taxon>
    </lineage>
</organism>
<dbReference type="AlphaFoldDB" id="A0A0L0G8H6"/>
<feature type="compositionally biased region" description="Acidic residues" evidence="8">
    <location>
        <begin position="226"/>
        <end position="235"/>
    </location>
</feature>
<dbReference type="EC" id="5.2.1.8" evidence="3 7"/>
<evidence type="ECO:0000256" key="8">
    <source>
        <dbReference type="SAM" id="MobiDB-lite"/>
    </source>
</evidence>
<dbReference type="OrthoDB" id="1902587at2759"/>
<feature type="region of interest" description="Disordered" evidence="8">
    <location>
        <begin position="223"/>
        <end position="243"/>
    </location>
</feature>
<keyword evidence="5 7" id="KW-0697">Rotamase</keyword>
<dbReference type="FunFam" id="3.10.50.40:FF:000045">
    <property type="entry name" value="Peptidyl-prolyl cis-trans isomerase"/>
    <property type="match status" value="1"/>
</dbReference>
<accession>A0A0L0G8H6</accession>
<dbReference type="STRING" id="667725.A0A0L0G8H6"/>